<dbReference type="PROSITE" id="PS50075">
    <property type="entry name" value="CARRIER"/>
    <property type="match status" value="3"/>
</dbReference>
<dbReference type="Pfam" id="PF00668">
    <property type="entry name" value="Condensation"/>
    <property type="match status" value="3"/>
</dbReference>
<evidence type="ECO:0000256" key="1">
    <source>
        <dbReference type="ARBA" id="ARBA00001957"/>
    </source>
</evidence>
<reference evidence="8" key="1">
    <citation type="submission" date="2017-01" db="EMBL/GenBank/DDBJ databases">
        <authorList>
            <person name="Varghese N."/>
            <person name="Submissions S."/>
        </authorList>
    </citation>
    <scope>NUCLEOTIDE SEQUENCE [LARGE SCALE GENOMIC DNA]</scope>
    <source>
        <strain evidence="8">DSM 45196</strain>
    </source>
</reference>
<dbReference type="Gene3D" id="3.30.559.10">
    <property type="entry name" value="Chloramphenicol acetyltransferase-like domain"/>
    <property type="match status" value="3"/>
</dbReference>
<name>A0A1N7PX43_9BACL</name>
<dbReference type="OrthoDB" id="9765680at2"/>
<dbReference type="EMBL" id="FTOD01000015">
    <property type="protein sequence ID" value="SIT15009.1"/>
    <property type="molecule type" value="Genomic_DNA"/>
</dbReference>
<dbReference type="FunFam" id="3.30.559.10:FF:000012">
    <property type="entry name" value="Non-ribosomal peptide synthetase"/>
    <property type="match status" value="1"/>
</dbReference>
<dbReference type="InterPro" id="IPR029058">
    <property type="entry name" value="AB_hydrolase_fold"/>
</dbReference>
<dbReference type="FunFam" id="3.30.300.30:FF:000010">
    <property type="entry name" value="Enterobactin synthetase component F"/>
    <property type="match status" value="1"/>
</dbReference>
<dbReference type="FunFam" id="3.40.50.12780:FF:000012">
    <property type="entry name" value="Non-ribosomal peptide synthetase"/>
    <property type="match status" value="2"/>
</dbReference>
<dbReference type="GO" id="GO:0008610">
    <property type="term" value="P:lipid biosynthetic process"/>
    <property type="evidence" value="ECO:0007669"/>
    <property type="project" value="UniProtKB-ARBA"/>
</dbReference>
<dbReference type="RefSeq" id="WP_084190218.1">
    <property type="nucleotide sequence ID" value="NZ_CP048103.1"/>
</dbReference>
<evidence type="ECO:0000259" key="6">
    <source>
        <dbReference type="PROSITE" id="PS50075"/>
    </source>
</evidence>
<dbReference type="GO" id="GO:0044550">
    <property type="term" value="P:secondary metabolite biosynthetic process"/>
    <property type="evidence" value="ECO:0007669"/>
    <property type="project" value="UniProtKB-ARBA"/>
</dbReference>
<dbReference type="Gene3D" id="1.10.1200.10">
    <property type="entry name" value="ACP-like"/>
    <property type="match status" value="2"/>
</dbReference>
<feature type="domain" description="Carrier" evidence="6">
    <location>
        <begin position="3063"/>
        <end position="3138"/>
    </location>
</feature>
<protein>
    <submittedName>
        <fullName evidence="7">Amino acid adenylation domain-containing protein</fullName>
    </submittedName>
</protein>
<dbReference type="Gene3D" id="3.40.50.980">
    <property type="match status" value="2"/>
</dbReference>
<dbReference type="NCBIfam" id="NF003417">
    <property type="entry name" value="PRK04813.1"/>
    <property type="match status" value="3"/>
</dbReference>
<dbReference type="SMART" id="SM00823">
    <property type="entry name" value="PKS_PP"/>
    <property type="match status" value="3"/>
</dbReference>
<dbReference type="GO" id="GO:0005829">
    <property type="term" value="C:cytosol"/>
    <property type="evidence" value="ECO:0007669"/>
    <property type="project" value="TreeGrafter"/>
</dbReference>
<dbReference type="InterPro" id="IPR010071">
    <property type="entry name" value="AA_adenyl_dom"/>
</dbReference>
<dbReference type="GO" id="GO:0017000">
    <property type="term" value="P:antibiotic biosynthetic process"/>
    <property type="evidence" value="ECO:0007669"/>
    <property type="project" value="UniProtKB-KW"/>
</dbReference>
<feature type="domain" description="Carrier" evidence="6">
    <location>
        <begin position="939"/>
        <end position="1014"/>
    </location>
</feature>
<evidence type="ECO:0000256" key="5">
    <source>
        <dbReference type="ARBA" id="ARBA00023194"/>
    </source>
</evidence>
<dbReference type="Proteomes" id="UP000186795">
    <property type="component" value="Unassembled WGS sequence"/>
</dbReference>
<proteinExistence type="inferred from homology"/>
<dbReference type="InterPro" id="IPR023213">
    <property type="entry name" value="CAT-like_dom_sf"/>
</dbReference>
<dbReference type="InterPro" id="IPR009081">
    <property type="entry name" value="PP-bd_ACP"/>
</dbReference>
<dbReference type="InterPro" id="IPR020806">
    <property type="entry name" value="PKS_PP-bd"/>
</dbReference>
<organism evidence="7 8">
    <name type="scientific">Kroppenstedtia eburnea</name>
    <dbReference type="NCBI Taxonomy" id="714067"/>
    <lineage>
        <taxon>Bacteria</taxon>
        <taxon>Bacillati</taxon>
        <taxon>Bacillota</taxon>
        <taxon>Bacilli</taxon>
        <taxon>Bacillales</taxon>
        <taxon>Thermoactinomycetaceae</taxon>
        <taxon>Kroppenstedtia</taxon>
    </lineage>
</organism>
<dbReference type="InterPro" id="IPR045851">
    <property type="entry name" value="AMP-bd_C_sf"/>
</dbReference>
<dbReference type="GO" id="GO:0003824">
    <property type="term" value="F:catalytic activity"/>
    <property type="evidence" value="ECO:0007669"/>
    <property type="project" value="InterPro"/>
</dbReference>
<dbReference type="SUPFAM" id="SSF47336">
    <property type="entry name" value="ACP-like"/>
    <property type="match status" value="3"/>
</dbReference>
<keyword evidence="5" id="KW-0045">Antibiotic biosynthesis</keyword>
<dbReference type="CDD" id="cd19531">
    <property type="entry name" value="LCL_NRPS-like"/>
    <property type="match status" value="2"/>
</dbReference>
<dbReference type="NCBIfam" id="TIGR01733">
    <property type="entry name" value="AA-adenyl-dom"/>
    <property type="match status" value="3"/>
</dbReference>
<dbReference type="Pfam" id="PF00501">
    <property type="entry name" value="AMP-binding"/>
    <property type="match status" value="3"/>
</dbReference>
<dbReference type="PROSITE" id="PS00455">
    <property type="entry name" value="AMP_BINDING"/>
    <property type="match status" value="3"/>
</dbReference>
<evidence type="ECO:0000256" key="4">
    <source>
        <dbReference type="ARBA" id="ARBA00022553"/>
    </source>
</evidence>
<dbReference type="GO" id="GO:0072330">
    <property type="term" value="P:monocarboxylic acid biosynthetic process"/>
    <property type="evidence" value="ECO:0007669"/>
    <property type="project" value="UniProtKB-ARBA"/>
</dbReference>
<dbReference type="PANTHER" id="PTHR45527">
    <property type="entry name" value="NONRIBOSOMAL PEPTIDE SYNTHETASE"/>
    <property type="match status" value="1"/>
</dbReference>
<comment type="similarity">
    <text evidence="2">Belongs to the ATP-dependent AMP-binding enzyme family.</text>
</comment>
<dbReference type="FunFam" id="3.40.50.980:FF:000001">
    <property type="entry name" value="Non-ribosomal peptide synthetase"/>
    <property type="match status" value="2"/>
</dbReference>
<dbReference type="Pfam" id="PF00550">
    <property type="entry name" value="PP-binding"/>
    <property type="match status" value="3"/>
</dbReference>
<dbReference type="GO" id="GO:0043041">
    <property type="term" value="P:amino acid activation for nonribosomal peptide biosynthetic process"/>
    <property type="evidence" value="ECO:0007669"/>
    <property type="project" value="TreeGrafter"/>
</dbReference>
<dbReference type="SUPFAM" id="SSF56801">
    <property type="entry name" value="Acetyl-CoA synthetase-like"/>
    <property type="match status" value="3"/>
</dbReference>
<evidence type="ECO:0000256" key="2">
    <source>
        <dbReference type="ARBA" id="ARBA00006432"/>
    </source>
</evidence>
<dbReference type="FunFam" id="1.10.1200.10:FF:000005">
    <property type="entry name" value="Nonribosomal peptide synthetase 1"/>
    <property type="match status" value="2"/>
</dbReference>
<sequence>MESQLQGFELSPIQKRIWKLRPENERHPYQMKLAISIEGNLDRRRLKEALGRWVERHESLRTEYHWVVGMRYPLQVIKEQREFSIEESDWDPGRSEKEVLREIGGSDGLSARLIRQSPDRHVLLLSIPTICADLETKTILRELVRLYSDPESEREEALQYVAVSDWLNEVLHSEEGRTGREYWDRVDYQSLLDIGLPGEKKHKSPFEPSLVSFPIKEETKEKIDRFSRKYQLPHWQILLSAWAVLLRFLTGKEDVLVGTGFTGRTDEELAEVIGSLSRYVPIRSKITSETPFEKVLTQIGRLTGEAEQWQECFNPGGGDREDRRFPFAFDALDLAGKCSGGGVSFSIRDQVVHLEPFHVRLSFVMKENGWFVEFNYDKNVLTEQSVRILGGQLFTLLDSALEHPESPIRQLKMISASEKQQVLSGFNRGTVSKPPEKCLHELFEEQVAKTPNRMAVKMGSRSLTYEELDRKANGLAEQLVRIGVRPESIIGICADRSLEMVMGMLGVLKAGAAYLPLDPGQPESRIHSILEDATPVAVLTQKKWVRHFEGFTGQKVFLEESDGWNQTVPPNVHVKSESPAYVIYTSGSTGLPKGVVVEHRAVCNHMEWMNQRFPLTKGDRVLQKTSMSFDASIWEFYAPLLSGACLVMAEPGIHTDPFDLADAVIRERISVLQVVPSMLRMLLEESRFHECTGLKRVFSGGEELTVELTGEFFRCLPETALINLYGPTETCIQVLYYECRGEESGSIPIGTPISNMGIFILDESMEPVPIGMVGEIYVAGPGLAKGYLNRPKLTNERFLPHPFGKGRLYKTGDLGRWLPDGNVEFVGRRDHQLKIRGFRVEPGEVEEALRKHDSIRDVVVVGGKTPGESVSLCAYVITKGKSDVATLRNHLSQWLPDYMIPSHIVFMEQFPMTLSGKVDRDALPEPQVAQMVKEDSGGQPTTAWEEEAVRIWSEVLGVGRVGIHHNFFELGGHSLLAVQVTSQARRQFGIHVPIQWIFDYPVLCEWAKQIEKQKSGGKKEERPTLQALARRNQTIPLTYSQQGLWFIEQLEPESPLYNVPRLYRLKGKLNRESAEKSFMALANRHEILRATFYEEDGKPVQIINDSSFPEIVFHPVMSEAEARRRVDEKARQPFDLEKGPLLRVDFFSLDTEQHLLLVNMHHLICDLWSMDILIKDWMSFYESDRTGQHPSQEKLPIQFTDYARWEKDLLTAETMERQLEFWKNKLGGDLPALTLFPDQSRSVTRSFHGKEERFRIPADVMEGLRRVGERRNATLYMTMMAAFQALLHRYSDQKEMVVGTPVAGRTEAGTEDMIGCFVNTLAIRTDLSGDPTFNTLLDRVKEEFLQAFDHQDIPFEKIVQGLQPDRDLSHSPLFQVMLAFQSRAHSIQGLSGLEIKGNEYIHTGTSKFDLTLYIESEEEDWVGYWEYRTDRFEEEAIRRMSDHFLNLLQAIARAPEEPIARMDILTEKEKQKVLCEWNDTDVSYPSDRCLHQLFEEQVDLTPDAVAAVFKNDEITYRCLEEQSNRLAHFLKEHGIREETCVGVYMERSLELVTALMGILKAGGTFLPLDTEAPTSRTLGILQDANAPLCLTQAHLAVRFATDSPIRFLSVDAMDNKLDRYPSSRVQSGVSPDHLVSVYYTSGSTGQPKGVASTHRGWVNRMHWMQRQHRLQPGESVLQKTTLTFDDAAVEFFWPLMVGAKISLMEPGMHRDPRAILDEGKRHQVSVMQFVPSMLKMVLDEITEEDKRALDRLRVVISSGEALHGDLVKRFLQRMPGKLFNTWGATEVSIDSTMHACSEADVQDAVVSVGRPIDNNQVYVLDRNLQPVPTGVAGDLYIGGLGVARGYLNQPERTVQAFLPHPFREGLRMYRTGDRGYFREDGRIMFLGREDNQVKIRGMRVEIGEIENAILQHEEVKEAVVILREDDPSAKKLAAYLVSAADGPLDYGKLRADLQNKLPEYMIPAYYVGLDRLPLNSNGKVDRSALPAPDSSHLAWEEDFVEPGTETEKTVAAIWADLLGLDQVGIRDDFFKLGGHSLLAVQAISRIMDITGVKLPLRVFFEKSTIEDLAARIDRKKGKKPSSKSIKRTGRTENLPLSFAQQRLWFLQQLNPESSVYNMPMCYIIHGDLSVQAFKESLNQLMDRHTILRTVFEANADGHPLQSVRMQCRLPFEYKDLSHLPPEEKEEMLQRIFHEEARRPFQLTQGPLFRVQLVHCGEREYRLIFNMHHIISDGWSVGLLIREISSIYTGMVEGKRADLPPLPIQYSDYALWQQEHLTDELLKDQLTYWKRQLGGEIPTLQLPVDKSSESEAPCNSRMSCRLPEDLVKRLKEISHKEQATLFMTLSAAFNVLLHRMTDQDDILVGTPIVNRDQKELESLIGLFLNTLVLRTDLSGNPSFTELLKRVHQTSLDAYSHKDVPFERVVEEVQPKRSLNRNPLFDVMINYVTREEIDDHLWDIPGLKVEEQDSLEMESKFFMTLYFFEKEQGLQLDLVYRADKFSDSRMKEMLNQYRGLLHQIAKEPHRDIHSYSLVTPEAEKTLPDPSVPIQEVELKPVTKMFEEQAERLPEQVAVIQGENRWTYRDLKKHSDYLAWKLYKKGVQKGETVAVTGGKSFELIAGILAVWKIGGIFLPVDEHLPSKRREHLLQEAQAAILLNFSQEKLESRPSSIQVWRPDPEDVELRLPGSEEYMKHPELNDPAYIYFTSGTTGRPKGIMGQHKGLSHFLDWQRKEFGIQPRDRFAQLTHISFDAFLRDVFMPLVSGATICLPQEPISYEADHIFPWLEREKISVLHLVPSLIQSWLTDKVVPGRLPSLRYVFFSGEALTASLIERWRNKFSSDIQLINLYGPTETTMVKSYTRVPRKISAGVQPLQQPMPQTQVLIFNRRQNLCGIGEVGEVVIRTPYRTKGYINDPEKNAESFVPNPFNPDSDEDLLFRTGDLGRYRPDGSLEILGRRDHQVKIRGIRVDLNEVVSTLAQHPQVAFSAAKVWDIEGDSVLAAYVIPSNESCAENVLRSYLGNHLPATMVPSFFLFLDQMPLTSSGKVDYSQLPKPVRKTNHARKNEFSTSEQKALAKIWSDILGRKKASVDDNFFELGGHSLMALRIISRIKDVFGISLELKSIFEAPTISELAALIQERKRQKTSFAESEIQALQRDRYRVSHFVKK</sequence>
<keyword evidence="3" id="KW-0596">Phosphopantetheine</keyword>
<accession>A0A1N7PX43</accession>
<dbReference type="Gene3D" id="3.40.50.12780">
    <property type="entry name" value="N-terminal domain of ligase-like"/>
    <property type="match status" value="2"/>
</dbReference>
<keyword evidence="8" id="KW-1185">Reference proteome</keyword>
<dbReference type="Gene3D" id="3.30.300.30">
    <property type="match status" value="3"/>
</dbReference>
<evidence type="ECO:0000256" key="3">
    <source>
        <dbReference type="ARBA" id="ARBA00022450"/>
    </source>
</evidence>
<dbReference type="CDD" id="cd05930">
    <property type="entry name" value="A_NRPS"/>
    <property type="match status" value="3"/>
</dbReference>
<keyword evidence="4" id="KW-0597">Phosphoprotein</keyword>
<dbReference type="InterPro" id="IPR001242">
    <property type="entry name" value="Condensation_dom"/>
</dbReference>
<dbReference type="InterPro" id="IPR036736">
    <property type="entry name" value="ACP-like_sf"/>
</dbReference>
<dbReference type="InterPro" id="IPR006162">
    <property type="entry name" value="Ppantetheine_attach_site"/>
</dbReference>
<comment type="cofactor">
    <cofactor evidence="1">
        <name>pantetheine 4'-phosphate</name>
        <dbReference type="ChEBI" id="CHEBI:47942"/>
    </cofactor>
</comment>
<dbReference type="InterPro" id="IPR042099">
    <property type="entry name" value="ANL_N_sf"/>
</dbReference>
<feature type="domain" description="Carrier" evidence="6">
    <location>
        <begin position="2001"/>
        <end position="2076"/>
    </location>
</feature>
<dbReference type="SUPFAM" id="SSF52777">
    <property type="entry name" value="CoA-dependent acyltransferases"/>
    <property type="match status" value="6"/>
</dbReference>
<dbReference type="InterPro" id="IPR020845">
    <property type="entry name" value="AMP-binding_CS"/>
</dbReference>
<dbReference type="FunFam" id="3.40.50.980:FF:000002">
    <property type="entry name" value="Enterobactin synthetase component F"/>
    <property type="match status" value="1"/>
</dbReference>
<gene>
    <name evidence="7" type="ORF">SAMN05421790_11531</name>
</gene>
<dbReference type="Pfam" id="PF13193">
    <property type="entry name" value="AMP-binding_C"/>
    <property type="match status" value="3"/>
</dbReference>
<evidence type="ECO:0000313" key="8">
    <source>
        <dbReference type="Proteomes" id="UP000186795"/>
    </source>
</evidence>
<dbReference type="PANTHER" id="PTHR45527:SF1">
    <property type="entry name" value="FATTY ACID SYNTHASE"/>
    <property type="match status" value="1"/>
</dbReference>
<dbReference type="GO" id="GO:0031177">
    <property type="term" value="F:phosphopantetheine binding"/>
    <property type="evidence" value="ECO:0007669"/>
    <property type="project" value="InterPro"/>
</dbReference>
<dbReference type="Gene3D" id="3.30.559.30">
    <property type="entry name" value="Nonribosomal peptide synthetase, condensation domain"/>
    <property type="match status" value="3"/>
</dbReference>
<dbReference type="PROSITE" id="PS00012">
    <property type="entry name" value="PHOSPHOPANTETHEINE"/>
    <property type="match status" value="3"/>
</dbReference>
<dbReference type="Gene3D" id="2.30.38.10">
    <property type="entry name" value="Luciferase, Domain 3"/>
    <property type="match status" value="1"/>
</dbReference>
<dbReference type="FunFam" id="1.10.1200.10:FF:000016">
    <property type="entry name" value="Non-ribosomal peptide synthase"/>
    <property type="match status" value="1"/>
</dbReference>
<dbReference type="InterPro" id="IPR025110">
    <property type="entry name" value="AMP-bd_C"/>
</dbReference>
<evidence type="ECO:0000313" key="7">
    <source>
        <dbReference type="EMBL" id="SIT15009.1"/>
    </source>
</evidence>
<dbReference type="Gene3D" id="3.40.50.1820">
    <property type="entry name" value="alpha/beta hydrolase"/>
    <property type="match status" value="1"/>
</dbReference>
<dbReference type="InterPro" id="IPR000873">
    <property type="entry name" value="AMP-dep_synth/lig_dom"/>
</dbReference>
<dbReference type="FunFam" id="2.30.38.10:FF:000001">
    <property type="entry name" value="Non-ribosomal peptide synthetase PvdI"/>
    <property type="match status" value="2"/>
</dbReference>